<dbReference type="InterPro" id="IPR027485">
    <property type="entry name" value="AMMECR1_N"/>
</dbReference>
<dbReference type="EMBL" id="JAMXLY010000006">
    <property type="protein sequence ID" value="MCO6024795.1"/>
    <property type="molecule type" value="Genomic_DNA"/>
</dbReference>
<feature type="region of interest" description="Disordered" evidence="3">
    <location>
        <begin position="295"/>
        <end position="340"/>
    </location>
</feature>
<evidence type="ECO:0000259" key="4">
    <source>
        <dbReference type="PROSITE" id="PS51112"/>
    </source>
</evidence>
<dbReference type="PROSITE" id="PS51112">
    <property type="entry name" value="AMMECR1"/>
    <property type="match status" value="1"/>
</dbReference>
<proteinExistence type="inferred from homology"/>
<evidence type="ECO:0000256" key="3">
    <source>
        <dbReference type="SAM" id="MobiDB-lite"/>
    </source>
</evidence>
<evidence type="ECO:0000313" key="6">
    <source>
        <dbReference type="Proteomes" id="UP001204015"/>
    </source>
</evidence>
<dbReference type="InterPro" id="IPR002737">
    <property type="entry name" value="MEMO1_fam"/>
</dbReference>
<feature type="domain" description="AMMECR1" evidence="4">
    <location>
        <begin position="336"/>
        <end position="520"/>
    </location>
</feature>
<dbReference type="CDD" id="cd07361">
    <property type="entry name" value="MEMO_like"/>
    <property type="match status" value="1"/>
</dbReference>
<dbReference type="RefSeq" id="WP_252760157.1">
    <property type="nucleotide sequence ID" value="NZ_JAMXLY010000006.1"/>
</dbReference>
<dbReference type="NCBIfam" id="TIGR00296">
    <property type="entry name" value="TIGR00296 family protein"/>
    <property type="match status" value="1"/>
</dbReference>
<comment type="similarity">
    <text evidence="1 2">Belongs to the MEMO1 family.</text>
</comment>
<dbReference type="Pfam" id="PF01871">
    <property type="entry name" value="AMMECR1"/>
    <property type="match status" value="1"/>
</dbReference>
<dbReference type="PANTHER" id="PTHR11060">
    <property type="entry name" value="PROTEIN MEMO1"/>
    <property type="match status" value="1"/>
</dbReference>
<dbReference type="InterPro" id="IPR036071">
    <property type="entry name" value="AMMECR1_dom_sf"/>
</dbReference>
<protein>
    <recommendedName>
        <fullName evidence="2">MEMO1 family protein NG821_02865</fullName>
    </recommendedName>
</protein>
<dbReference type="PANTHER" id="PTHR11060:SF0">
    <property type="entry name" value="PROTEIN MEMO1"/>
    <property type="match status" value="1"/>
</dbReference>
<dbReference type="SUPFAM" id="SSF143447">
    <property type="entry name" value="AMMECR1-like"/>
    <property type="match status" value="1"/>
</dbReference>
<dbReference type="InterPro" id="IPR027623">
    <property type="entry name" value="AmmeMemoSam_A"/>
</dbReference>
<gene>
    <name evidence="5" type="primary">amrB</name>
    <name evidence="5" type="ORF">NG821_02865</name>
</gene>
<keyword evidence="6" id="KW-1185">Reference proteome</keyword>
<accession>A0ABT1BUN8</accession>
<organism evidence="5 6">
    <name type="scientific">Segatella cerevisiae</name>
    <dbReference type="NCBI Taxonomy" id="2053716"/>
    <lineage>
        <taxon>Bacteria</taxon>
        <taxon>Pseudomonadati</taxon>
        <taxon>Bacteroidota</taxon>
        <taxon>Bacteroidia</taxon>
        <taxon>Bacteroidales</taxon>
        <taxon>Prevotellaceae</taxon>
        <taxon>Segatella</taxon>
    </lineage>
</organism>
<comment type="caution">
    <text evidence="5">The sequence shown here is derived from an EMBL/GenBank/DDBJ whole genome shotgun (WGS) entry which is preliminary data.</text>
</comment>
<dbReference type="NCBIfam" id="TIGR04335">
    <property type="entry name" value="AmmeMemoSam_A"/>
    <property type="match status" value="1"/>
</dbReference>
<dbReference type="NCBIfam" id="TIGR04336">
    <property type="entry name" value="AmmeMemoSam_B"/>
    <property type="match status" value="1"/>
</dbReference>
<dbReference type="Gene3D" id="3.30.700.20">
    <property type="entry name" value="Hypothetical protein ph0010, domain 1"/>
    <property type="match status" value="1"/>
</dbReference>
<name>A0ABT1BUN8_9BACT</name>
<evidence type="ECO:0000256" key="1">
    <source>
        <dbReference type="ARBA" id="ARBA00006315"/>
    </source>
</evidence>
<dbReference type="Proteomes" id="UP001204015">
    <property type="component" value="Unassembled WGS sequence"/>
</dbReference>
<evidence type="ECO:0000256" key="2">
    <source>
        <dbReference type="HAMAP-Rule" id="MF_00055"/>
    </source>
</evidence>
<dbReference type="Pfam" id="PF01875">
    <property type="entry name" value="Memo"/>
    <property type="match status" value="1"/>
</dbReference>
<dbReference type="Gene3D" id="3.40.830.10">
    <property type="entry name" value="LigB-like"/>
    <property type="match status" value="1"/>
</dbReference>
<feature type="compositionally biased region" description="Low complexity" evidence="3">
    <location>
        <begin position="298"/>
        <end position="308"/>
    </location>
</feature>
<dbReference type="Gene3D" id="3.30.1490.150">
    <property type="entry name" value="Hypothetical protein ph0010, domain 2"/>
    <property type="match status" value="1"/>
</dbReference>
<sequence>MNLREQEKTVRPMAVAGQFYPGTPQQLINDLKSYFKSAKVLFADRQIQSVIVPHAGYVFSGRVAADAFAQISLDAQYDHIFLIGPSHHVAFDGASICNAFDEYATPIGRISVDKELCGQLLKSNTVFRYVPQAHDREHCLEVQLPFLQYHLKHVAPIVPIIIGTENIHRLREIAKALAPYFNPHNLFVISSDFSHYSSYDDAEKVDHRTGNAIATGDLEKFVKTLSENNSLGIRNLATSACGQCGIAVLLMMSQERTDVQLHRLMYLNSGDSPYGGKDEVVGYYALCQTCSGKDSADDSPSSNLSSESTADQTPTAKTGTSSDASRSPSSAYPPSSPDEFLTQEEKKTLLAIARNSISSKSESVSFPLTDRLKSKCGAFVTLNENGRLRGCIGHFGEDIPLADVVREMAKAAAFDDPRFSPVTTDELPKIDIEISVLTPLHRIFDISEFQYGKQGIYMRKGFRSGTFLPQVADEVNWTKEEFLGHCAQDKAGIGWDGWKDAELYTYHAVIFSEKSMGKGE</sequence>
<evidence type="ECO:0000313" key="5">
    <source>
        <dbReference type="EMBL" id="MCO6024795.1"/>
    </source>
</evidence>
<dbReference type="HAMAP" id="MF_00055">
    <property type="entry name" value="MEMO1"/>
    <property type="match status" value="1"/>
</dbReference>
<feature type="compositionally biased region" description="Low complexity" evidence="3">
    <location>
        <begin position="321"/>
        <end position="333"/>
    </location>
</feature>
<feature type="compositionally biased region" description="Polar residues" evidence="3">
    <location>
        <begin position="309"/>
        <end position="320"/>
    </location>
</feature>
<reference evidence="5 6" key="1">
    <citation type="submission" date="2022-06" db="EMBL/GenBank/DDBJ databases">
        <title>A taxonomic note on the genus Prevotella: Description of four novel genera and emended description of the genera Hallella and Xylanibacter.</title>
        <authorList>
            <person name="Hitch T.C.A."/>
        </authorList>
    </citation>
    <scope>NUCLEOTIDE SEQUENCE [LARGE SCALE GENOMIC DNA]</scope>
    <source>
        <strain evidence="5 6">DSM 100619</strain>
    </source>
</reference>
<dbReference type="InterPro" id="IPR023473">
    <property type="entry name" value="AMMECR1"/>
</dbReference>
<dbReference type="InterPro" id="IPR002733">
    <property type="entry name" value="AMMECR1_domain"/>
</dbReference>